<name>A0A163D0S6_DIDRA</name>
<reference evidence="1 2" key="1">
    <citation type="journal article" date="2016" name="Sci. Rep.">
        <title>Draft genome sequencing and secretome analysis of fungal phytopathogen Ascochyta rabiei provides insight into the necrotrophic effector repertoire.</title>
        <authorList>
            <person name="Verma S."/>
            <person name="Gazara R.K."/>
            <person name="Nizam S."/>
            <person name="Parween S."/>
            <person name="Chattopadhyay D."/>
            <person name="Verma P.K."/>
        </authorList>
    </citation>
    <scope>NUCLEOTIDE SEQUENCE [LARGE SCALE GENOMIC DNA]</scope>
    <source>
        <strain evidence="1 2">ArDII</strain>
    </source>
</reference>
<dbReference type="AlphaFoldDB" id="A0A163D0S6"/>
<dbReference type="Proteomes" id="UP000076837">
    <property type="component" value="Unassembled WGS sequence"/>
</dbReference>
<accession>A0A163D0S6</accession>
<gene>
    <name evidence="1" type="ORF">ST47_g6019</name>
</gene>
<sequence>MNQTLTPEVMVFVHVTLNIGLTPPPCYHPSTPRSLYRAHPIFPPALARSCPSAMIASKQTDAALFRLFSLYKIKASVIEPQNTNYVDHNLIKSAPVAVQRVFKFELTLKDGTGELARKVLRASEQITSDLYKE</sequence>
<evidence type="ECO:0000313" key="2">
    <source>
        <dbReference type="Proteomes" id="UP000076837"/>
    </source>
</evidence>
<comment type="caution">
    <text evidence="1">The sequence shown here is derived from an EMBL/GenBank/DDBJ whole genome shotgun (WGS) entry which is preliminary data.</text>
</comment>
<keyword evidence="2" id="KW-1185">Reference proteome</keyword>
<protein>
    <submittedName>
        <fullName evidence="1">Heme binding</fullName>
    </submittedName>
</protein>
<proteinExistence type="predicted"/>
<evidence type="ECO:0000313" key="1">
    <source>
        <dbReference type="EMBL" id="KZM22830.1"/>
    </source>
</evidence>
<dbReference type="EMBL" id="JYNV01000208">
    <property type="protein sequence ID" value="KZM22830.1"/>
    <property type="molecule type" value="Genomic_DNA"/>
</dbReference>
<organism evidence="1 2">
    <name type="scientific">Didymella rabiei</name>
    <name type="common">Chickpea ascochyta blight fungus</name>
    <name type="synonym">Mycosphaerella rabiei</name>
    <dbReference type="NCBI Taxonomy" id="5454"/>
    <lineage>
        <taxon>Eukaryota</taxon>
        <taxon>Fungi</taxon>
        <taxon>Dikarya</taxon>
        <taxon>Ascomycota</taxon>
        <taxon>Pezizomycotina</taxon>
        <taxon>Dothideomycetes</taxon>
        <taxon>Pleosporomycetidae</taxon>
        <taxon>Pleosporales</taxon>
        <taxon>Pleosporineae</taxon>
        <taxon>Didymellaceae</taxon>
        <taxon>Ascochyta</taxon>
    </lineage>
</organism>
<dbReference type="STRING" id="5454.A0A163D0S6"/>